<keyword evidence="8" id="KW-1185">Reference proteome</keyword>
<dbReference type="OrthoDB" id="7584869at2"/>
<keyword evidence="2 5" id="KW-0812">Transmembrane</keyword>
<feature type="transmembrane region" description="Helical" evidence="5">
    <location>
        <begin position="92"/>
        <end position="111"/>
    </location>
</feature>
<feature type="transmembrane region" description="Helical" evidence="5">
    <location>
        <begin position="152"/>
        <end position="171"/>
    </location>
</feature>
<dbReference type="InterPro" id="IPR020846">
    <property type="entry name" value="MFS_dom"/>
</dbReference>
<feature type="transmembrane region" description="Helical" evidence="5">
    <location>
        <begin position="117"/>
        <end position="140"/>
    </location>
</feature>
<evidence type="ECO:0000256" key="3">
    <source>
        <dbReference type="ARBA" id="ARBA00022989"/>
    </source>
</evidence>
<feature type="transmembrane region" description="Helical" evidence="5">
    <location>
        <begin position="57"/>
        <end position="80"/>
    </location>
</feature>
<protein>
    <submittedName>
        <fullName evidence="7">MFS transporter</fullName>
    </submittedName>
</protein>
<feature type="transmembrane region" description="Helical" evidence="5">
    <location>
        <begin position="26"/>
        <end position="45"/>
    </location>
</feature>
<dbReference type="PANTHER" id="PTHR23528:SF1">
    <property type="entry name" value="MAJOR FACILITATOR SUPERFAMILY (MFS) PROFILE DOMAIN-CONTAINING PROTEIN"/>
    <property type="match status" value="1"/>
</dbReference>
<dbReference type="KEGG" id="lmoi:VV02_05730"/>
<evidence type="ECO:0000256" key="4">
    <source>
        <dbReference type="ARBA" id="ARBA00023136"/>
    </source>
</evidence>
<name>A0A0K1JFI3_9MICO</name>
<evidence type="ECO:0000256" key="5">
    <source>
        <dbReference type="SAM" id="Phobius"/>
    </source>
</evidence>
<dbReference type="GO" id="GO:0022857">
    <property type="term" value="F:transmembrane transporter activity"/>
    <property type="evidence" value="ECO:0007669"/>
    <property type="project" value="InterPro"/>
</dbReference>
<feature type="transmembrane region" description="Helical" evidence="5">
    <location>
        <begin position="327"/>
        <end position="349"/>
    </location>
</feature>
<feature type="transmembrane region" description="Helical" evidence="5">
    <location>
        <begin position="298"/>
        <end position="321"/>
    </location>
</feature>
<dbReference type="PROSITE" id="PS00216">
    <property type="entry name" value="SUGAR_TRANSPORT_1"/>
    <property type="match status" value="1"/>
</dbReference>
<dbReference type="Proteomes" id="UP000066480">
    <property type="component" value="Chromosome"/>
</dbReference>
<sequence length="412" mass="43326">MTAPTLSATAEPTTPVGRGWMWRFNLAWVGIMIGLFGPIQILLPNQAENIDPANKEFILALVTALGALCSTVANPLWGALSDRTTSRFGRRMPWIVVGAVVGAMALVGVGATSSVLLMALGWCVVQTALNAPWAALTAVVPDQVPAPQRGSAAGWLGLAQMLGAFIAIGVATVLPGVAGYAACAVVMLLVLVPFVRRRQDSVLPKSQQPSWSWGGFVRGFWINPRDYPDFGWAWLTRFLFNLSNAAALVYLLYFLRDELNRDNAETGVLILGAVNAVGVVLAVVVSGVWSDRLGRRKVFVTASGVIMAAAGVMLAVSPTWAMAIPTAFVLGIGFGVYTSVDFALITEVLPAAAARGKDMGVLNIASSLPQVLAPAIAAVVVTHVGGYPMLFLISGIVSAVGAVLVRFIKSVD</sequence>
<organism evidence="7 8">
    <name type="scientific">Luteipulveratus mongoliensis</name>
    <dbReference type="NCBI Taxonomy" id="571913"/>
    <lineage>
        <taxon>Bacteria</taxon>
        <taxon>Bacillati</taxon>
        <taxon>Actinomycetota</taxon>
        <taxon>Actinomycetes</taxon>
        <taxon>Micrococcales</taxon>
        <taxon>Dermacoccaceae</taxon>
        <taxon>Luteipulveratus</taxon>
    </lineage>
</organism>
<dbReference type="PROSITE" id="PS50850">
    <property type="entry name" value="MFS"/>
    <property type="match status" value="1"/>
</dbReference>
<evidence type="ECO:0000256" key="1">
    <source>
        <dbReference type="ARBA" id="ARBA00004651"/>
    </source>
</evidence>
<evidence type="ECO:0000313" key="7">
    <source>
        <dbReference type="EMBL" id="AKU15482.1"/>
    </source>
</evidence>
<dbReference type="AlphaFoldDB" id="A0A0K1JFI3"/>
<comment type="subcellular location">
    <subcellularLocation>
        <location evidence="1">Cell membrane</location>
        <topology evidence="1">Multi-pass membrane protein</topology>
    </subcellularLocation>
</comment>
<reference evidence="7 8" key="1">
    <citation type="submission" date="2015-03" db="EMBL/GenBank/DDBJ databases">
        <title>Luteipulveratus halotolerans sp. nov., a novel actinobacterium (Dermacoccaceae) from Sarawak, Malaysia.</title>
        <authorList>
            <person name="Juboi H."/>
            <person name="Basik A."/>
            <person name="Shamsul S.S."/>
            <person name="Arnold P."/>
            <person name="Schmitt E.K."/>
            <person name="Sanglier J.-J."/>
            <person name="Yeo T."/>
        </authorList>
    </citation>
    <scope>NUCLEOTIDE SEQUENCE [LARGE SCALE GENOMIC DNA]</scope>
    <source>
        <strain evidence="7 8">MN07-A0370</strain>
    </source>
</reference>
<feature type="domain" description="Major facilitator superfamily (MFS) profile" evidence="6">
    <location>
        <begin position="229"/>
        <end position="412"/>
    </location>
</feature>
<keyword evidence="4 5" id="KW-0472">Membrane</keyword>
<dbReference type="PATRIC" id="fig|571913.6.peg.1168"/>
<feature type="transmembrane region" description="Helical" evidence="5">
    <location>
        <begin position="234"/>
        <end position="255"/>
    </location>
</feature>
<proteinExistence type="predicted"/>
<dbReference type="EMBL" id="CP011112">
    <property type="protein sequence ID" value="AKU15482.1"/>
    <property type="molecule type" value="Genomic_DNA"/>
</dbReference>
<evidence type="ECO:0000313" key="8">
    <source>
        <dbReference type="Proteomes" id="UP000066480"/>
    </source>
</evidence>
<gene>
    <name evidence="7" type="ORF">VV02_05730</name>
</gene>
<feature type="transmembrane region" description="Helical" evidence="5">
    <location>
        <begin position="387"/>
        <end position="408"/>
    </location>
</feature>
<feature type="transmembrane region" description="Helical" evidence="5">
    <location>
        <begin position="361"/>
        <end position="381"/>
    </location>
</feature>
<evidence type="ECO:0000256" key="2">
    <source>
        <dbReference type="ARBA" id="ARBA00022692"/>
    </source>
</evidence>
<feature type="transmembrane region" description="Helical" evidence="5">
    <location>
        <begin position="177"/>
        <end position="195"/>
    </location>
</feature>
<feature type="transmembrane region" description="Helical" evidence="5">
    <location>
        <begin position="267"/>
        <end position="289"/>
    </location>
</feature>
<dbReference type="InterPro" id="IPR005829">
    <property type="entry name" value="Sugar_transporter_CS"/>
</dbReference>
<keyword evidence="3 5" id="KW-1133">Transmembrane helix</keyword>
<dbReference type="InterPro" id="IPR036259">
    <property type="entry name" value="MFS_trans_sf"/>
</dbReference>
<dbReference type="PANTHER" id="PTHR23528">
    <property type="match status" value="1"/>
</dbReference>
<evidence type="ECO:0000259" key="6">
    <source>
        <dbReference type="PROSITE" id="PS50850"/>
    </source>
</evidence>
<dbReference type="GO" id="GO:0005886">
    <property type="term" value="C:plasma membrane"/>
    <property type="evidence" value="ECO:0007669"/>
    <property type="project" value="UniProtKB-SubCell"/>
</dbReference>
<accession>A0A0K1JFI3</accession>
<dbReference type="SUPFAM" id="SSF103473">
    <property type="entry name" value="MFS general substrate transporter"/>
    <property type="match status" value="1"/>
</dbReference>
<dbReference type="Pfam" id="PF07690">
    <property type="entry name" value="MFS_1"/>
    <property type="match status" value="1"/>
</dbReference>
<dbReference type="STRING" id="571913.VV02_05730"/>
<dbReference type="InterPro" id="IPR011701">
    <property type="entry name" value="MFS"/>
</dbReference>
<dbReference type="Gene3D" id="1.20.1250.20">
    <property type="entry name" value="MFS general substrate transporter like domains"/>
    <property type="match status" value="2"/>
</dbReference>